<accession>A0ABD6L653</accession>
<comment type="caution">
    <text evidence="2">The sequence shown here is derived from an EMBL/GenBank/DDBJ whole genome shotgun (WGS) entry which is preliminary data.</text>
</comment>
<proteinExistence type="predicted"/>
<gene>
    <name evidence="2" type="ORF">HKQ54_12040</name>
</gene>
<feature type="region of interest" description="Disordered" evidence="1">
    <location>
        <begin position="20"/>
        <end position="72"/>
    </location>
</feature>
<feature type="compositionally biased region" description="Polar residues" evidence="1">
    <location>
        <begin position="49"/>
        <end position="60"/>
    </location>
</feature>
<evidence type="ECO:0000256" key="1">
    <source>
        <dbReference type="SAM" id="MobiDB-lite"/>
    </source>
</evidence>
<organism evidence="2 3">
    <name type="scientific">Phocaeicola vulgatus</name>
    <name type="common">Bacteroides vulgatus</name>
    <dbReference type="NCBI Taxonomy" id="821"/>
    <lineage>
        <taxon>Bacteria</taxon>
        <taxon>Pseudomonadati</taxon>
        <taxon>Bacteroidota</taxon>
        <taxon>Bacteroidia</taxon>
        <taxon>Bacteroidales</taxon>
        <taxon>Bacteroidaceae</taxon>
        <taxon>Phocaeicola</taxon>
    </lineage>
</organism>
<evidence type="ECO:0000313" key="3">
    <source>
        <dbReference type="Proteomes" id="UP000555193"/>
    </source>
</evidence>
<evidence type="ECO:0000313" key="2">
    <source>
        <dbReference type="EMBL" id="NMW36850.1"/>
    </source>
</evidence>
<dbReference type="AlphaFoldDB" id="A0ABD6L653"/>
<protein>
    <submittedName>
        <fullName evidence="2">Uncharacterized protein</fullName>
    </submittedName>
</protein>
<sequence length="184" mass="21323">MIHLFGVLLNSKINKVMARKKKVEEEQPVTAEVVETKKKSSKKAPKTKMSAQKESIQETGVQEPIVKEENTKDSFKEKDYTIDELIDMLGPDIDCEDDTEFSLTENTSSQEQEYTIEDMLSALDESIDDDDEECVSDEILDKFDKTLEEKGLGDDYFRKKEERLKEMDLEHELHEFAIDEMLNE</sequence>
<dbReference type="RefSeq" id="WP_167507359.1">
    <property type="nucleotide sequence ID" value="NZ_JABDSH010000080.1"/>
</dbReference>
<name>A0ABD6L653_PHOVU</name>
<dbReference type="Proteomes" id="UP000555193">
    <property type="component" value="Unassembled WGS sequence"/>
</dbReference>
<reference evidence="2 3" key="1">
    <citation type="submission" date="2020-04" db="EMBL/GenBank/DDBJ databases">
        <title>A novel gut-associated lysogenic phage, Bacteroides phage BV01, alters the host transcriptome and bile acid metabolism in Bacteroides vulgatus.</title>
        <authorList>
            <person name="Campbell D.E."/>
            <person name="Ly L."/>
            <person name="Ridlon J.M."/>
            <person name="Hsiao A."/>
            <person name="Degnan P.H."/>
        </authorList>
    </citation>
    <scope>NUCLEOTIDE SEQUENCE [LARGE SCALE GENOMIC DNA]</scope>
    <source>
        <strain evidence="2 3">VPI-4506</strain>
    </source>
</reference>
<dbReference type="EMBL" id="JABDSH010000080">
    <property type="protein sequence ID" value="NMW36850.1"/>
    <property type="molecule type" value="Genomic_DNA"/>
</dbReference>